<keyword evidence="11" id="KW-0131">Cell cycle</keyword>
<evidence type="ECO:0000256" key="6">
    <source>
        <dbReference type="ARBA" id="ARBA00022776"/>
    </source>
</evidence>
<feature type="compositionally biased region" description="Basic and acidic residues" evidence="13">
    <location>
        <begin position="1304"/>
        <end position="1330"/>
    </location>
</feature>
<feature type="compositionally biased region" description="Low complexity" evidence="13">
    <location>
        <begin position="146"/>
        <end position="162"/>
    </location>
</feature>
<feature type="compositionally biased region" description="Acidic residues" evidence="13">
    <location>
        <begin position="1276"/>
        <end position="1289"/>
    </location>
</feature>
<dbReference type="Gene3D" id="3.40.50.300">
    <property type="entry name" value="P-loop containing nucleotide triphosphate hydrolases"/>
    <property type="match status" value="2"/>
</dbReference>
<dbReference type="Pfam" id="PF02463">
    <property type="entry name" value="SMC_N"/>
    <property type="match status" value="1"/>
</dbReference>
<dbReference type="EMBL" id="KQ085924">
    <property type="protein sequence ID" value="KLO15813.1"/>
    <property type="molecule type" value="Genomic_DNA"/>
</dbReference>
<dbReference type="SUPFAM" id="SSF75553">
    <property type="entry name" value="Smc hinge domain"/>
    <property type="match status" value="1"/>
</dbReference>
<accession>A0A0H2S1Z4</accession>
<name>A0A0H2S1Z4_9AGAM</name>
<reference evidence="15 16" key="1">
    <citation type="submission" date="2015-04" db="EMBL/GenBank/DDBJ databases">
        <title>Complete genome sequence of Schizopora paradoxa KUC8140, a cosmopolitan wood degrader in East Asia.</title>
        <authorList>
            <consortium name="DOE Joint Genome Institute"/>
            <person name="Min B."/>
            <person name="Park H."/>
            <person name="Jang Y."/>
            <person name="Kim J.-J."/>
            <person name="Kim K.H."/>
            <person name="Pangilinan J."/>
            <person name="Lipzen A."/>
            <person name="Riley R."/>
            <person name="Grigoriev I.V."/>
            <person name="Spatafora J.W."/>
            <person name="Choi I.-G."/>
        </authorList>
    </citation>
    <scope>NUCLEOTIDE SEQUENCE [LARGE SCALE GENOMIC DNA]</scope>
    <source>
        <strain evidence="15 16">KUC8140</strain>
    </source>
</reference>
<dbReference type="SUPFAM" id="SSF57997">
    <property type="entry name" value="Tropomyosin"/>
    <property type="match status" value="1"/>
</dbReference>
<dbReference type="Pfam" id="PF06470">
    <property type="entry name" value="SMC_hinge"/>
    <property type="match status" value="1"/>
</dbReference>
<evidence type="ECO:0000256" key="7">
    <source>
        <dbReference type="ARBA" id="ARBA00022840"/>
    </source>
</evidence>
<dbReference type="Gene3D" id="3.30.70.1620">
    <property type="match status" value="1"/>
</dbReference>
<dbReference type="InterPro" id="IPR010935">
    <property type="entry name" value="SMC_hinge"/>
</dbReference>
<dbReference type="FunFam" id="3.40.50.300:FF:000481">
    <property type="entry name" value="Structural maintenance of chromosomes 4"/>
    <property type="match status" value="1"/>
</dbReference>
<evidence type="ECO:0000256" key="9">
    <source>
        <dbReference type="ARBA" id="ARBA00023067"/>
    </source>
</evidence>
<dbReference type="FunFam" id="3.40.50.300:FF:000585">
    <property type="entry name" value="Structural maintenance of chromosomes 4"/>
    <property type="match status" value="1"/>
</dbReference>
<feature type="coiled-coil region" evidence="12">
    <location>
        <begin position="1006"/>
        <end position="1247"/>
    </location>
</feature>
<dbReference type="Proteomes" id="UP000053477">
    <property type="component" value="Unassembled WGS sequence"/>
</dbReference>
<feature type="compositionally biased region" description="Acidic residues" evidence="13">
    <location>
        <begin position="33"/>
        <end position="45"/>
    </location>
</feature>
<feature type="compositionally biased region" description="Acidic residues" evidence="13">
    <location>
        <begin position="176"/>
        <end position="186"/>
    </location>
</feature>
<dbReference type="InParanoid" id="A0A0H2S1Z4"/>
<evidence type="ECO:0000256" key="10">
    <source>
        <dbReference type="ARBA" id="ARBA00023242"/>
    </source>
</evidence>
<keyword evidence="10" id="KW-0539">Nucleus</keyword>
<comment type="subcellular location">
    <subcellularLocation>
        <location evidence="1">Nucleus</location>
    </subcellularLocation>
</comment>
<evidence type="ECO:0000256" key="5">
    <source>
        <dbReference type="ARBA" id="ARBA00022741"/>
    </source>
</evidence>
<evidence type="ECO:0000256" key="3">
    <source>
        <dbReference type="ARBA" id="ARBA00018693"/>
    </source>
</evidence>
<dbReference type="InterPro" id="IPR036277">
    <property type="entry name" value="SMC_hinge_sf"/>
</dbReference>
<dbReference type="PANTHER" id="PTHR18937">
    <property type="entry name" value="STRUCTURAL MAINTENANCE OF CHROMOSOMES SMC FAMILY MEMBER"/>
    <property type="match status" value="1"/>
</dbReference>
<dbReference type="FunCoup" id="A0A0H2S1Z4">
    <property type="interactions" value="432"/>
</dbReference>
<dbReference type="STRING" id="27342.A0A0H2S1Z4"/>
<feature type="compositionally biased region" description="Acidic residues" evidence="13">
    <location>
        <begin position="113"/>
        <end position="135"/>
    </location>
</feature>
<evidence type="ECO:0000313" key="15">
    <source>
        <dbReference type="EMBL" id="KLO15813.1"/>
    </source>
</evidence>
<feature type="region of interest" description="Disordered" evidence="13">
    <location>
        <begin position="1"/>
        <end position="308"/>
    </location>
</feature>
<feature type="region of interest" description="Disordered" evidence="13">
    <location>
        <begin position="1271"/>
        <end position="1330"/>
    </location>
</feature>
<proteinExistence type="inferred from homology"/>
<sequence length="1568" mass="176170">MPPRRSSRKPSTASPEPVARKVSSSKRKRNEVPEDVPEQDAEVVSEAEAPSKGRRGGSRAPAGGSTSKGKGRAAAKASTPEEDSVVESDTASPPKRPRTTTKGKQKAAAKEEEATEESEDEFVSAAEDVDEDEDEQPVRPPRRGSRAPSKPPSSKSKAAPRGSRGKKTKEEPILESVDEETADEEVLPIPKSSSKGKARKATVKSNPPSRASVATLASEHEESQDEGTPAPSDIIEDQPTPRAKRVSTSEEPTQTMRTPVRPPKKAVVEEEDEVEEHSLLDPPDLPSPRRQRVSALPPSPVIEEPQGPKSRLVIHKMVLVNFKSYAGRQIIGPFHKSFSAIVGPNGSGKSNTIDALLFVFGYRASKMRQGKLSELIHNSANYPDLEECSVEVHFREIIDLPGADDYEVVPNSQLVVARYAYKGNSSKYTINNKTSNFTEVTTLLKDRGIDLDHKRFLILQGEVESIAQMKPKAPSEHEDGLLEYLEDIIGTSKYKTPIDEALVELDALGEQRGEKLNRLRIVEREKNALEDKKREAEDYLRLQNEYVRAQSRFYQWHLWQCFEFEEKVNKDIDELEETLEAERESNKDDIKHHQELQTHYEERERAYEEVKQALKAATKELADQEKIQVNLVERKKASTAKAKKLRKTLKEDETKRDEAQRTIETSTEKIEKERRKLAEHEESLVEEERELEKIQLSLKDKTKVFHDQIEVKQKELQPWKLKIDAKQADIDVAANECQKLQQKAEAVANSRKEAQADLDQLEAEFKTKEVEKENLVAEKGELEQGKADNARQTHDLRAKLETLRSKAQSSKQRVDEAKSSQAASTSQNKVLDGLTRLQSTGRISGFHGRLGALGTIPEKYDVAVSTACPSLNNLIVDTVDQGQACIEYLRKQNIGRASFIVLEKLSQTNGLDRIQTPENVPRLFDLIKPKDPKFAPAFFKAVGNTLVAESLEQANRIAYGARRWRVVTLTGQLIETSGAMSGGGTYVAKGAMSAKLAADVVQPAVLQRYERECEEDARALDQAQADLRRLESEAETLDRKGPQIKTSLQKIDMELTTLRKRIDEATKRVKELKSKSKPDEGDLARISTLEKKIEASETELVSLQEHADEINSAIQALEKKILEIGGSKLLAQKSKVDGIKTYINIATDEITKCEVNMATAEKDLKRLGDSIENKSVELAKVDEEVEKLVAELTTCENYVANLQDEVAKAQEAEESEGGNLDQLKQELDEQTEKIQKFRKKEMEITQRLTDVKKEAQENVKLIERYRDSHDQLKLEEIDDDDEEDEEEQNDQPQVKEGSVEGDADEPRVKAEPKDDDDTPPKREKTPSDELHMYSVDELKLFKKKELVADVALFEERVRNAVPNLGVLKEYRKREEEFLNRAKDLDDITAQRDAQKAKYDGLRKQRLDEFMAGFSLISSKLKEMYQMITLGGNAELELVDSMDPFSEGIIFSVMPPKKSWKNISNLSGGEKTLSSLALVFALHVFKPTPLYFMDEIDAALDFRNVSIVANYIKDRTKNAQFIIISLRNDMFELSHRLIGIYKTSNATKSVSINNHALAQIPVNTIASKA</sequence>
<evidence type="ECO:0000256" key="1">
    <source>
        <dbReference type="ARBA" id="ARBA00004123"/>
    </source>
</evidence>
<keyword evidence="9" id="KW-0226">DNA condensation</keyword>
<dbReference type="InterPro" id="IPR003395">
    <property type="entry name" value="RecF/RecN/SMC_N"/>
</dbReference>
<protein>
    <recommendedName>
        <fullName evidence="3">Structural maintenance of chromosomes protein 4</fullName>
    </recommendedName>
</protein>
<feature type="compositionally biased region" description="Basic residues" evidence="13">
    <location>
        <begin position="95"/>
        <end position="107"/>
    </location>
</feature>
<dbReference type="GO" id="GO:0051301">
    <property type="term" value="P:cell division"/>
    <property type="evidence" value="ECO:0007669"/>
    <property type="project" value="UniProtKB-KW"/>
</dbReference>
<feature type="region of interest" description="Disordered" evidence="13">
    <location>
        <begin position="803"/>
        <end position="827"/>
    </location>
</feature>
<evidence type="ECO:0000259" key="14">
    <source>
        <dbReference type="SMART" id="SM00968"/>
    </source>
</evidence>
<keyword evidence="4" id="KW-0132">Cell division</keyword>
<dbReference type="GO" id="GO:0005634">
    <property type="term" value="C:nucleus"/>
    <property type="evidence" value="ECO:0007669"/>
    <property type="project" value="UniProtKB-SubCell"/>
</dbReference>
<keyword evidence="5" id="KW-0547">Nucleotide-binding</keyword>
<keyword evidence="6" id="KW-0498">Mitosis</keyword>
<evidence type="ECO:0000256" key="4">
    <source>
        <dbReference type="ARBA" id="ARBA00022618"/>
    </source>
</evidence>
<evidence type="ECO:0000256" key="11">
    <source>
        <dbReference type="ARBA" id="ARBA00023306"/>
    </source>
</evidence>
<feature type="compositionally biased region" description="Low complexity" evidence="13">
    <location>
        <begin position="58"/>
        <end position="78"/>
    </location>
</feature>
<dbReference type="PANTHER" id="PTHR18937:SF172">
    <property type="entry name" value="STRUCTURAL MAINTENANCE OF CHROMOSOMES PROTEIN"/>
    <property type="match status" value="1"/>
</dbReference>
<dbReference type="GO" id="GO:0005524">
    <property type="term" value="F:ATP binding"/>
    <property type="evidence" value="ECO:0007669"/>
    <property type="project" value="UniProtKB-KW"/>
</dbReference>
<dbReference type="InterPro" id="IPR027417">
    <property type="entry name" value="P-loop_NTPase"/>
</dbReference>
<evidence type="ECO:0000256" key="12">
    <source>
        <dbReference type="SAM" id="Coils"/>
    </source>
</evidence>
<keyword evidence="16" id="KW-1185">Reference proteome</keyword>
<dbReference type="Gene3D" id="1.10.287.1490">
    <property type="match status" value="1"/>
</dbReference>
<dbReference type="SMART" id="SM00968">
    <property type="entry name" value="SMC_hinge"/>
    <property type="match status" value="1"/>
</dbReference>
<evidence type="ECO:0000256" key="13">
    <source>
        <dbReference type="SAM" id="MobiDB-lite"/>
    </source>
</evidence>
<evidence type="ECO:0000256" key="2">
    <source>
        <dbReference type="ARBA" id="ARBA00006005"/>
    </source>
</evidence>
<dbReference type="OrthoDB" id="5575062at2759"/>
<feature type="domain" description="SMC hinge" evidence="14">
    <location>
        <begin position="844"/>
        <end position="958"/>
    </location>
</feature>
<dbReference type="GO" id="GO:0000796">
    <property type="term" value="C:condensin complex"/>
    <property type="evidence" value="ECO:0007669"/>
    <property type="project" value="TreeGrafter"/>
</dbReference>
<dbReference type="Gene3D" id="1.20.1060.20">
    <property type="match status" value="1"/>
</dbReference>
<organism evidence="15 16">
    <name type="scientific">Schizopora paradoxa</name>
    <dbReference type="NCBI Taxonomy" id="27342"/>
    <lineage>
        <taxon>Eukaryota</taxon>
        <taxon>Fungi</taxon>
        <taxon>Dikarya</taxon>
        <taxon>Basidiomycota</taxon>
        <taxon>Agaricomycotina</taxon>
        <taxon>Agaricomycetes</taxon>
        <taxon>Hymenochaetales</taxon>
        <taxon>Schizoporaceae</taxon>
        <taxon>Schizopora</taxon>
    </lineage>
</organism>
<keyword evidence="8 12" id="KW-0175">Coiled coil</keyword>
<comment type="similarity">
    <text evidence="2">Belongs to the SMC family. SMC4 subfamily.</text>
</comment>
<dbReference type="GO" id="GO:0007076">
    <property type="term" value="P:mitotic chromosome condensation"/>
    <property type="evidence" value="ECO:0007669"/>
    <property type="project" value="TreeGrafter"/>
</dbReference>
<feature type="coiled-coil region" evidence="12">
    <location>
        <begin position="1367"/>
        <end position="1404"/>
    </location>
</feature>
<evidence type="ECO:0000256" key="8">
    <source>
        <dbReference type="ARBA" id="ARBA00023054"/>
    </source>
</evidence>
<keyword evidence="7" id="KW-0067">ATP-binding</keyword>
<evidence type="ECO:0000313" key="16">
    <source>
        <dbReference type="Proteomes" id="UP000053477"/>
    </source>
</evidence>
<dbReference type="SUPFAM" id="SSF52540">
    <property type="entry name" value="P-loop containing nucleoside triphosphate hydrolases"/>
    <property type="match status" value="1"/>
</dbReference>
<gene>
    <name evidence="15" type="ORF">SCHPADRAFT_870602</name>
</gene>